<dbReference type="InterPro" id="IPR006660">
    <property type="entry name" value="Arsenate_reductase-like"/>
</dbReference>
<dbReference type="GO" id="GO:0046685">
    <property type="term" value="P:response to arsenic-containing substance"/>
    <property type="evidence" value="ECO:0007669"/>
    <property type="project" value="UniProtKB-KW"/>
</dbReference>
<dbReference type="EC" id="1.20.4.1" evidence="6"/>
<dbReference type="GO" id="GO:0008794">
    <property type="term" value="F:arsenate reductase (glutaredoxin) activity"/>
    <property type="evidence" value="ECO:0007669"/>
    <property type="project" value="UniProtKB-EC"/>
</dbReference>
<proteinExistence type="inferred from homology"/>
<dbReference type="SUPFAM" id="SSF52788">
    <property type="entry name" value="Phosphotyrosine protein phosphatases I"/>
    <property type="match status" value="1"/>
</dbReference>
<dbReference type="InterPro" id="IPR036196">
    <property type="entry name" value="Ptyr_pPase_sf"/>
</dbReference>
<reference evidence="6 7" key="1">
    <citation type="submission" date="2019-09" db="EMBL/GenBank/DDBJ databases">
        <title>Segnochrobactrum spirostomi gen. nov., sp. nov., isolated from the ciliate Spirostomum cf. yagiui and description of a novel family, Segnochrobactraceae fam. nov. within the order Rhizobiales of the class Alphaproteobacteria.</title>
        <authorList>
            <person name="Akter S."/>
            <person name="Shazib S.U.A."/>
            <person name="Shin M.K."/>
        </authorList>
    </citation>
    <scope>NUCLEOTIDE SEQUENCE [LARGE SCALE GENOMIC DNA]</scope>
    <source>
        <strain evidence="6 7">Sp-1</strain>
    </source>
</reference>
<dbReference type="Gene3D" id="3.40.50.2300">
    <property type="match status" value="1"/>
</dbReference>
<dbReference type="InterPro" id="IPR036249">
    <property type="entry name" value="Thioredoxin-like_sf"/>
</dbReference>
<keyword evidence="2" id="KW-0059">Arsenical resistance</keyword>
<dbReference type="PANTHER" id="PTHR43428">
    <property type="entry name" value="ARSENATE REDUCTASE"/>
    <property type="match status" value="1"/>
</dbReference>
<dbReference type="EMBL" id="VWNA01000003">
    <property type="protein sequence ID" value="MQT15203.1"/>
    <property type="molecule type" value="Genomic_DNA"/>
</dbReference>
<evidence type="ECO:0000313" key="6">
    <source>
        <dbReference type="EMBL" id="MQT15203.1"/>
    </source>
</evidence>
<protein>
    <submittedName>
        <fullName evidence="6">Arsenate reductase (Glutaredoxin)</fullName>
        <ecNumber evidence="6">1.20.4.1</ecNumber>
    </submittedName>
</protein>
<keyword evidence="3 6" id="KW-0560">Oxidoreductase</keyword>
<dbReference type="PROSITE" id="PS51353">
    <property type="entry name" value="ARSC"/>
    <property type="match status" value="1"/>
</dbReference>
<dbReference type="SMART" id="SM00226">
    <property type="entry name" value="LMWPc"/>
    <property type="match status" value="1"/>
</dbReference>
<dbReference type="SUPFAM" id="SSF52833">
    <property type="entry name" value="Thioredoxin-like"/>
    <property type="match status" value="1"/>
</dbReference>
<dbReference type="Proteomes" id="UP000332515">
    <property type="component" value="Unassembled WGS sequence"/>
</dbReference>
<name>A0A6A7Y7G3_9HYPH</name>
<dbReference type="PANTHER" id="PTHR43428:SF1">
    <property type="entry name" value="ARSENATE REDUCTASE"/>
    <property type="match status" value="1"/>
</dbReference>
<dbReference type="CDD" id="cd03034">
    <property type="entry name" value="ArsC_ArsC"/>
    <property type="match status" value="1"/>
</dbReference>
<organism evidence="6 7">
    <name type="scientific">Segnochrobactrum spirostomi</name>
    <dbReference type="NCBI Taxonomy" id="2608987"/>
    <lineage>
        <taxon>Bacteria</taxon>
        <taxon>Pseudomonadati</taxon>
        <taxon>Pseudomonadota</taxon>
        <taxon>Alphaproteobacteria</taxon>
        <taxon>Hyphomicrobiales</taxon>
        <taxon>Segnochrobactraceae</taxon>
        <taxon>Segnochrobactrum</taxon>
    </lineage>
</organism>
<accession>A0A6A7Y7G3</accession>
<comment type="similarity">
    <text evidence="1 4">Belongs to the ArsC family.</text>
</comment>
<dbReference type="Pfam" id="PF01451">
    <property type="entry name" value="LMWPc"/>
    <property type="match status" value="1"/>
</dbReference>
<sequence>MIDKTAVYSVLFLCTGNSARSILAESILRKEGAGRFRAFSAGSRPKGEVNPLALKVLQSHDYPVDGLRSKSWDEFDGSNAPEMNFVFTVCDDAAGEVCPVWPGQPMTAHWGIEDPAAVQGTELRKEAAFVAAFRYLRNRISAFIALPIASLDRLSLAAALRDIGEIGEAASLERTPHDMDVIIYHNPDCGTSRNTLAMIRNAGVEPHVIEYLKTPPSRALLAQMIARAGLSVRDVLREKGTPYTDLGLGLGDPALTDEQLLDAMMAHPILINRPLVVSPKGVRLCRPSEAVLDLLPPQRGAFAKEDGEPVVDAHGRRISP</sequence>
<evidence type="ECO:0000256" key="2">
    <source>
        <dbReference type="ARBA" id="ARBA00022849"/>
    </source>
</evidence>
<evidence type="ECO:0000256" key="1">
    <source>
        <dbReference type="ARBA" id="ARBA00007198"/>
    </source>
</evidence>
<evidence type="ECO:0000256" key="3">
    <source>
        <dbReference type="ARBA" id="ARBA00023002"/>
    </source>
</evidence>
<keyword evidence="7" id="KW-1185">Reference proteome</keyword>
<feature type="domain" description="Phosphotyrosine protein phosphatase I" evidence="5">
    <location>
        <begin position="8"/>
        <end position="146"/>
    </location>
</feature>
<dbReference type="Gene3D" id="3.40.30.10">
    <property type="entry name" value="Glutaredoxin"/>
    <property type="match status" value="1"/>
</dbReference>
<evidence type="ECO:0000313" key="7">
    <source>
        <dbReference type="Proteomes" id="UP000332515"/>
    </source>
</evidence>
<dbReference type="InterPro" id="IPR006659">
    <property type="entry name" value="Arsenate_reductase"/>
</dbReference>
<dbReference type="Pfam" id="PF03960">
    <property type="entry name" value="ArsC"/>
    <property type="match status" value="1"/>
</dbReference>
<dbReference type="AlphaFoldDB" id="A0A6A7Y7G3"/>
<comment type="caution">
    <text evidence="6">The sequence shown here is derived from an EMBL/GenBank/DDBJ whole genome shotgun (WGS) entry which is preliminary data.</text>
</comment>
<dbReference type="CDD" id="cd16345">
    <property type="entry name" value="LMWP_ArsC"/>
    <property type="match status" value="1"/>
</dbReference>
<gene>
    <name evidence="6" type="primary">arsC</name>
    <name evidence="6" type="ORF">F0357_21585</name>
</gene>
<dbReference type="InterPro" id="IPR023485">
    <property type="entry name" value="Ptyr_pPase"/>
</dbReference>
<evidence type="ECO:0000259" key="5">
    <source>
        <dbReference type="SMART" id="SM00226"/>
    </source>
</evidence>
<dbReference type="NCBIfam" id="TIGR00014">
    <property type="entry name" value="arsC"/>
    <property type="match status" value="1"/>
</dbReference>
<evidence type="ECO:0000256" key="4">
    <source>
        <dbReference type="PROSITE-ProRule" id="PRU01282"/>
    </source>
</evidence>